<gene>
    <name evidence="1" type="ORF">EI983_14895</name>
</gene>
<dbReference type="KEGG" id="rom:EI983_14895"/>
<dbReference type="InterPro" id="IPR015943">
    <property type="entry name" value="WD40/YVTN_repeat-like_dom_sf"/>
</dbReference>
<dbReference type="EMBL" id="CP034348">
    <property type="protein sequence ID" value="QGX99485.1"/>
    <property type="molecule type" value="Genomic_DNA"/>
</dbReference>
<dbReference type="AlphaFoldDB" id="A0A6I6IRW4"/>
<dbReference type="RefSeq" id="WP_157708167.1">
    <property type="nucleotide sequence ID" value="NZ_CP034348.1"/>
</dbReference>
<keyword evidence="2" id="KW-1185">Reference proteome</keyword>
<dbReference type="OrthoDB" id="5624218at2"/>
<sequence>MTRMKRREFVLAGGVSAVLAGCDAPRLGGADRLAFGATQQAAPPDLSGIDLYIPGYAPWLAKYQGVPVLEHPRMRRAIPKGYDQNITMLTRFGFDGSVRQALFPVRGHDIAISPDKRLGFFGSMERDTYVAFDPKTLDRIALGKPVRPYWIGGGHGAFLGNDLVAVTERAPKRPYSGKPQDHFGHVTLRDPRSLKIVGDFSTHGIAPHEIRILSDGSHAAIANYGSTVAPGETDYGLPRHIVEPSITVVEMESGKLVDKYLGNAREQLRHLCARDRETIFAIQAELIGEGEDRHFFKGQAAAHDADPTNSEGTSYAVAPTVRVNTASGRLVEVGTAAARTLMRHGLSIEFDEAHEEVIASYPATHTVMVFDAGSGALKHRTECQPIGLQYPCGIALLPGQEFYVVAGYMRNLYVFERGTHRLHRELCHYPLNFGHSHIVAA</sequence>
<dbReference type="Pfam" id="PF07433">
    <property type="entry name" value="DUF1513"/>
    <property type="match status" value="1"/>
</dbReference>
<dbReference type="InterPro" id="IPR011048">
    <property type="entry name" value="Haem_d1_sf"/>
</dbReference>
<dbReference type="PROSITE" id="PS51257">
    <property type="entry name" value="PROKAR_LIPOPROTEIN"/>
    <property type="match status" value="1"/>
</dbReference>
<dbReference type="Gene3D" id="2.130.10.10">
    <property type="entry name" value="YVTN repeat-like/Quinoprotein amine dehydrogenase"/>
    <property type="match status" value="1"/>
</dbReference>
<dbReference type="Proteomes" id="UP000428330">
    <property type="component" value="Chromosome"/>
</dbReference>
<name>A0A6I6IRW4_9RHOB</name>
<reference evidence="2" key="1">
    <citation type="submission" date="2018-12" db="EMBL/GenBank/DDBJ databases">
        <title>Complete genome sequence of Roseovarius sp. MME-070.</title>
        <authorList>
            <person name="Nam Y.-D."/>
            <person name="Kang J."/>
            <person name="Chung W.-H."/>
            <person name="Park Y.S."/>
        </authorList>
    </citation>
    <scope>NUCLEOTIDE SEQUENCE [LARGE SCALE GENOMIC DNA]</scope>
    <source>
        <strain evidence="2">MME-070</strain>
    </source>
</reference>
<accession>A0A6I6IRW4</accession>
<evidence type="ECO:0000313" key="2">
    <source>
        <dbReference type="Proteomes" id="UP000428330"/>
    </source>
</evidence>
<organism evidence="1 2">
    <name type="scientific">Roseovarius faecimaris</name>
    <dbReference type="NCBI Taxonomy" id="2494550"/>
    <lineage>
        <taxon>Bacteria</taxon>
        <taxon>Pseudomonadati</taxon>
        <taxon>Pseudomonadota</taxon>
        <taxon>Alphaproteobacteria</taxon>
        <taxon>Rhodobacterales</taxon>
        <taxon>Roseobacteraceae</taxon>
        <taxon>Roseovarius</taxon>
    </lineage>
</organism>
<dbReference type="SUPFAM" id="SSF51004">
    <property type="entry name" value="C-terminal (heme d1) domain of cytochrome cd1-nitrite reductase"/>
    <property type="match status" value="1"/>
</dbReference>
<protein>
    <submittedName>
        <fullName evidence="1">DUF1513 domain-containing protein</fullName>
    </submittedName>
</protein>
<proteinExistence type="predicted"/>
<dbReference type="InterPro" id="IPR008311">
    <property type="entry name" value="UCP028101"/>
</dbReference>
<evidence type="ECO:0000313" key="1">
    <source>
        <dbReference type="EMBL" id="QGX99485.1"/>
    </source>
</evidence>